<dbReference type="EC" id="2.7.8.-" evidence="17"/>
<feature type="binding site" evidence="17">
    <location>
        <position position="69"/>
    </location>
    <ligand>
        <name>a CDP-1,2-diacyl-sn-glycerol</name>
        <dbReference type="ChEBI" id="CHEBI:58332"/>
    </ligand>
</feature>
<dbReference type="STRING" id="585531.HMPREF0063_10570"/>
<dbReference type="InterPro" id="IPR043130">
    <property type="entry name" value="CDP-OH_PTrfase_TM_dom"/>
</dbReference>
<comment type="caution">
    <text evidence="17">Lacks conserved residue(s) required for the propagation of feature annotation.</text>
</comment>
<evidence type="ECO:0000256" key="8">
    <source>
        <dbReference type="ARBA" id="ARBA00022692"/>
    </source>
</evidence>
<feature type="active site" description="Proton acceptor" evidence="17">
    <location>
        <position position="90"/>
    </location>
</feature>
<evidence type="ECO:0000256" key="14">
    <source>
        <dbReference type="ARBA" id="ARBA00024082"/>
    </source>
</evidence>
<comment type="subcellular location">
    <subcellularLocation>
        <location evidence="1 17">Cell membrane</location>
        <topology evidence="1 17">Multi-pass membrane protein</topology>
    </subcellularLocation>
</comment>
<evidence type="ECO:0000256" key="18">
    <source>
        <dbReference type="RuleBase" id="RU003750"/>
    </source>
</evidence>
<dbReference type="InterPro" id="IPR044268">
    <property type="entry name" value="PIP_synthase_PgsA1"/>
</dbReference>
<comment type="function">
    <text evidence="17">Catalyzes the conjugation of the 1'-hydroxyl group of D-myo-inositol-3-phosphate (also named L-myo-inositol-1-phosphate) with a lipid tail of cytidine diphosphate diacylglycerol (CDP-DAG), forming phosphatidylinositol phosphate (PIP) and CMP. PIP is a precursor of phosphatidylinositol (PI) which is an essential lipid required for cell wall formation.</text>
</comment>
<comment type="catalytic activity">
    <reaction evidence="16 17">
        <text>a CDP-1,2-diacyl-sn-glycerol + 1D-myo-inositol 3-phosphate = a 1,2-diacyl-sn-glycero-3-phospho-(1D-myo-inositol-3-phosphate) + CMP + H(+)</text>
        <dbReference type="Rhea" id="RHEA:60504"/>
        <dbReference type="ChEBI" id="CHEBI:15378"/>
        <dbReference type="ChEBI" id="CHEBI:58088"/>
        <dbReference type="ChEBI" id="CHEBI:58332"/>
        <dbReference type="ChEBI" id="CHEBI:58401"/>
        <dbReference type="ChEBI" id="CHEBI:60377"/>
    </reaction>
</comment>
<feature type="binding site" evidence="17">
    <location>
        <begin position="28"/>
        <end position="31"/>
    </location>
    <ligand>
        <name>a CDP-1,2-diacyl-sn-glycerol</name>
        <dbReference type="ChEBI" id="CHEBI:58332"/>
    </ligand>
</feature>
<keyword evidence="20" id="KW-1185">Reference proteome</keyword>
<comment type="cofactor">
    <cofactor evidence="17">
        <name>Mg(2+)</name>
        <dbReference type="ChEBI" id="CHEBI:18420"/>
    </cofactor>
    <text evidence="17">Contains a di-nuclear catalytic Mg(2+) center.</text>
</comment>
<comment type="similarity">
    <text evidence="4 17 18">Belongs to the CDP-alcohol phosphatidyltransferase class-I family.</text>
</comment>
<comment type="pathway">
    <text evidence="2 17">Phospholipid metabolism; phosphatidylinositol phosphate biosynthesis.</text>
</comment>
<gene>
    <name evidence="19" type="ORF">HMPREF0063_10570</name>
</gene>
<evidence type="ECO:0000256" key="4">
    <source>
        <dbReference type="ARBA" id="ARBA00010441"/>
    </source>
</evidence>
<dbReference type="GO" id="GO:0008654">
    <property type="term" value="P:phospholipid biosynthetic process"/>
    <property type="evidence" value="ECO:0007669"/>
    <property type="project" value="UniProtKB-UniRule"/>
</dbReference>
<feature type="binding site" evidence="17">
    <location>
        <position position="79"/>
    </location>
    <ligand>
        <name>a CDP-1,2-diacyl-sn-glycerol</name>
        <dbReference type="ChEBI" id="CHEBI:58332"/>
    </ligand>
</feature>
<dbReference type="HOGENOM" id="CLU_080384_0_1_11"/>
<keyword evidence="17" id="KW-0594">Phospholipid biosynthesis</keyword>
<evidence type="ECO:0000256" key="13">
    <source>
        <dbReference type="ARBA" id="ARBA00023935"/>
    </source>
</evidence>
<keyword evidence="9 17" id="KW-0479">Metal-binding</keyword>
<comment type="caution">
    <text evidence="19">The sequence shown here is derived from an EMBL/GenBank/DDBJ whole genome shotgun (WGS) entry which is preliminary data.</text>
</comment>
<feature type="binding site" evidence="17">
    <location>
        <position position="86"/>
    </location>
    <ligand>
        <name>Mg(2+)</name>
        <dbReference type="ChEBI" id="CHEBI:18420"/>
        <label>1</label>
    </ligand>
</feature>
<feature type="transmembrane region" description="Helical" evidence="17">
    <location>
        <begin position="180"/>
        <end position="199"/>
    </location>
</feature>
<evidence type="ECO:0000256" key="10">
    <source>
        <dbReference type="ARBA" id="ARBA00022842"/>
    </source>
</evidence>
<keyword evidence="7 17" id="KW-0808">Transferase</keyword>
<evidence type="ECO:0000256" key="9">
    <source>
        <dbReference type="ARBA" id="ARBA00022723"/>
    </source>
</evidence>
<evidence type="ECO:0000313" key="19">
    <source>
        <dbReference type="EMBL" id="EFQ83854.1"/>
    </source>
</evidence>
<keyword evidence="17" id="KW-1208">Phospholipid metabolism</keyword>
<dbReference type="PROSITE" id="PS00379">
    <property type="entry name" value="CDP_ALCOHOL_P_TRANSF"/>
    <property type="match status" value="1"/>
</dbReference>
<dbReference type="UniPathway" id="UPA00220"/>
<evidence type="ECO:0000256" key="2">
    <source>
        <dbReference type="ARBA" id="ARBA00004805"/>
    </source>
</evidence>
<feature type="binding site" evidence="17">
    <location>
        <position position="65"/>
    </location>
    <ligand>
        <name>Mg(2+)</name>
        <dbReference type="ChEBI" id="CHEBI:18420"/>
        <label>1</label>
    </ligand>
</feature>
<dbReference type="NCBIfam" id="NF045883">
    <property type="entry name" value="PIPSynth"/>
    <property type="match status" value="1"/>
</dbReference>
<name>E2S9D0_9ACTN</name>
<keyword evidence="10 17" id="KW-0460">Magnesium</keyword>
<evidence type="ECO:0000256" key="17">
    <source>
        <dbReference type="HAMAP-Rule" id="MF_02241"/>
    </source>
</evidence>
<keyword evidence="11 17" id="KW-1133">Transmembrane helix</keyword>
<evidence type="ECO:0000256" key="7">
    <source>
        <dbReference type="ARBA" id="ARBA00022679"/>
    </source>
</evidence>
<keyword evidence="17" id="KW-0444">Lipid biosynthesis</keyword>
<feature type="binding site" evidence="17">
    <location>
        <position position="68"/>
    </location>
    <ligand>
        <name>Mg(2+)</name>
        <dbReference type="ChEBI" id="CHEBI:18420"/>
        <label>1</label>
    </ligand>
</feature>
<evidence type="ECO:0000256" key="12">
    <source>
        <dbReference type="ARBA" id="ARBA00023136"/>
    </source>
</evidence>
<dbReference type="InterPro" id="IPR000462">
    <property type="entry name" value="CDP-OH_P_trans"/>
</dbReference>
<keyword evidence="12 17" id="KW-0472">Membrane</keyword>
<dbReference type="HAMAP" id="MF_02241">
    <property type="entry name" value="PIP_synthase"/>
    <property type="match status" value="1"/>
</dbReference>
<reference evidence="19" key="1">
    <citation type="submission" date="2010-08" db="EMBL/GenBank/DDBJ databases">
        <authorList>
            <person name="Muzny D."/>
            <person name="Qin X."/>
            <person name="Buhay C."/>
            <person name="Dugan-Rocha S."/>
            <person name="Ding Y."/>
            <person name="Chen G."/>
            <person name="Hawes A."/>
            <person name="Holder M."/>
            <person name="Jhangiani S."/>
            <person name="Johnson A."/>
            <person name="Khan Z."/>
            <person name="Li Z."/>
            <person name="Liu W."/>
            <person name="Liu X."/>
            <person name="Perez L."/>
            <person name="Shen H."/>
            <person name="Wang Q."/>
            <person name="Watt J."/>
            <person name="Xi L."/>
            <person name="Xin Y."/>
            <person name="Zhou J."/>
            <person name="Deng J."/>
            <person name="Jiang H."/>
            <person name="Liu Y."/>
            <person name="Qu J."/>
            <person name="Song X.-Z."/>
            <person name="Zhang L."/>
            <person name="Villasana D."/>
            <person name="Johnson A."/>
            <person name="Liu J."/>
            <person name="Liyanage D."/>
            <person name="Lorensuhewa L."/>
            <person name="Robinson T."/>
            <person name="Song A."/>
            <person name="Song B.-B."/>
            <person name="Dinh H."/>
            <person name="Thornton R."/>
            <person name="Coyle M."/>
            <person name="Francisco L."/>
            <person name="Jackson L."/>
            <person name="Javaid M."/>
            <person name="Korchina V."/>
            <person name="Kovar C."/>
            <person name="Mata R."/>
            <person name="Mathew T."/>
            <person name="Ngo R."/>
            <person name="Nguyen L."/>
            <person name="Nguyen N."/>
            <person name="Okwuonu G."/>
            <person name="Ongeri F."/>
            <person name="Pham C."/>
            <person name="Simmons D."/>
            <person name="Wilczek-Boney K."/>
            <person name="Hale W."/>
            <person name="Jakkamsetti A."/>
            <person name="Pham P."/>
            <person name="Ruth R."/>
            <person name="San Lucas F."/>
            <person name="Warren J."/>
            <person name="Zhang J."/>
            <person name="Zhao Z."/>
            <person name="Zhou C."/>
            <person name="Zhu D."/>
            <person name="Lee S."/>
            <person name="Bess C."/>
            <person name="Blankenburg K."/>
            <person name="Forbes L."/>
            <person name="Fu Q."/>
            <person name="Gubbala S."/>
            <person name="Hirani K."/>
            <person name="Jayaseelan J.C."/>
            <person name="Lara F."/>
            <person name="Munidasa M."/>
            <person name="Palculict T."/>
            <person name="Patil S."/>
            <person name="Pu L.-L."/>
            <person name="Saada N."/>
            <person name="Tang L."/>
            <person name="Weissenberger G."/>
            <person name="Zhu Y."/>
            <person name="Hemphill L."/>
            <person name="Shang Y."/>
            <person name="Youmans B."/>
            <person name="Ayvaz T."/>
            <person name="Ross M."/>
            <person name="Santibanez J."/>
            <person name="Aqrawi P."/>
            <person name="Gross S."/>
            <person name="Joshi V."/>
            <person name="Fowler G."/>
            <person name="Nazareth L."/>
            <person name="Reid J."/>
            <person name="Worley K."/>
            <person name="Petrosino J."/>
            <person name="Highlander S."/>
            <person name="Gibbs R."/>
        </authorList>
    </citation>
    <scope>NUCLEOTIDE SEQUENCE [LARGE SCALE GENOMIC DNA]</scope>
    <source>
        <strain evidence="19">DSM 15272</strain>
    </source>
</reference>
<protein>
    <recommendedName>
        <fullName evidence="14 17">Phosphatidylinositol phosphate synthase</fullName>
        <shortName evidence="17">PIP synthase</shortName>
        <ecNumber evidence="17">2.7.8.-</ecNumber>
    </recommendedName>
    <alternativeName>
        <fullName evidence="15 17">CDP-diacylglycerol--D-myo-inositol-3-phosphate 3-phosphatidyltransferase</fullName>
    </alternativeName>
</protein>
<evidence type="ECO:0000256" key="15">
    <source>
        <dbReference type="ARBA" id="ARBA00033137"/>
    </source>
</evidence>
<evidence type="ECO:0000256" key="11">
    <source>
        <dbReference type="ARBA" id="ARBA00022989"/>
    </source>
</evidence>
<feature type="binding site" evidence="17">
    <location>
        <position position="65"/>
    </location>
    <ligand>
        <name>Mg(2+)</name>
        <dbReference type="ChEBI" id="CHEBI:18420"/>
        <label>2</label>
    </ligand>
</feature>
<dbReference type="GO" id="GO:0005886">
    <property type="term" value="C:plasma membrane"/>
    <property type="evidence" value="ECO:0007669"/>
    <property type="project" value="UniProtKB-SubCell"/>
</dbReference>
<evidence type="ECO:0000256" key="6">
    <source>
        <dbReference type="ARBA" id="ARBA00022475"/>
    </source>
</evidence>
<dbReference type="Proteomes" id="UP000003111">
    <property type="component" value="Unassembled WGS sequence"/>
</dbReference>
<dbReference type="OrthoDB" id="116551at2"/>
<comment type="subunit">
    <text evidence="5 17">Homodimer.</text>
</comment>
<dbReference type="Pfam" id="PF01066">
    <property type="entry name" value="CDP-OH_P_transf"/>
    <property type="match status" value="1"/>
</dbReference>
<feature type="binding site" evidence="17">
    <location>
        <position position="90"/>
    </location>
    <ligand>
        <name>Mg(2+)</name>
        <dbReference type="ChEBI" id="CHEBI:18420"/>
        <label>2</label>
    </ligand>
</feature>
<dbReference type="GO" id="GO:0000287">
    <property type="term" value="F:magnesium ion binding"/>
    <property type="evidence" value="ECO:0007669"/>
    <property type="project" value="UniProtKB-UniRule"/>
</dbReference>
<evidence type="ECO:0000256" key="1">
    <source>
        <dbReference type="ARBA" id="ARBA00004651"/>
    </source>
</evidence>
<evidence type="ECO:0000256" key="16">
    <source>
        <dbReference type="ARBA" id="ARBA00048865"/>
    </source>
</evidence>
<keyword evidence="8 17" id="KW-0812">Transmembrane</keyword>
<dbReference type="InterPro" id="IPR048254">
    <property type="entry name" value="CDP_ALCOHOL_P_TRANSF_CS"/>
</dbReference>
<dbReference type="eggNOG" id="COG0558">
    <property type="taxonomic scope" value="Bacteria"/>
</dbReference>
<dbReference type="AlphaFoldDB" id="E2S9D0"/>
<comment type="catalytic activity">
    <reaction evidence="13 17">
        <text>1,2-di-(9Z-octadecenoyl)-sn-glycero-3-cytidine-5'-diphosphate + 1D-myo-inositol 3-phosphate = 1,2-di-(9Z-octadecenoyl)-sn-glycero-3-phospho-(1D-myo-inositol-3-phosphate) + CMP + H(+)</text>
        <dbReference type="Rhea" id="RHEA:61216"/>
        <dbReference type="ChEBI" id="CHEBI:15378"/>
        <dbReference type="ChEBI" id="CHEBI:58401"/>
        <dbReference type="ChEBI" id="CHEBI:60377"/>
        <dbReference type="ChEBI" id="CHEBI:85356"/>
        <dbReference type="ChEBI" id="CHEBI:144472"/>
    </reaction>
</comment>
<evidence type="ECO:0000313" key="20">
    <source>
        <dbReference type="Proteomes" id="UP000003111"/>
    </source>
</evidence>
<evidence type="ECO:0000256" key="3">
    <source>
        <dbReference type="ARBA" id="ARBA00005189"/>
    </source>
</evidence>
<dbReference type="RefSeq" id="WP_007077592.1">
    <property type="nucleotide sequence ID" value="NZ_CM001024.1"/>
</dbReference>
<proteinExistence type="inferred from homology"/>
<keyword evidence="6 17" id="KW-1003">Cell membrane</keyword>
<organism evidence="19 20">
    <name type="scientific">Aeromicrobium marinum DSM 15272</name>
    <dbReference type="NCBI Taxonomy" id="585531"/>
    <lineage>
        <taxon>Bacteria</taxon>
        <taxon>Bacillati</taxon>
        <taxon>Actinomycetota</taxon>
        <taxon>Actinomycetes</taxon>
        <taxon>Propionibacteriales</taxon>
        <taxon>Nocardioidaceae</taxon>
        <taxon>Aeromicrobium</taxon>
    </lineage>
</organism>
<dbReference type="Gene3D" id="1.20.120.1760">
    <property type="match status" value="1"/>
</dbReference>
<comment type="pathway">
    <text evidence="3">Lipid metabolism.</text>
</comment>
<feature type="binding site" evidence="17">
    <location>
        <position position="86"/>
    </location>
    <ligand>
        <name>Mg(2+)</name>
        <dbReference type="ChEBI" id="CHEBI:18420"/>
        <label>2</label>
    </ligand>
</feature>
<evidence type="ECO:0000256" key="5">
    <source>
        <dbReference type="ARBA" id="ARBA00011738"/>
    </source>
</evidence>
<feature type="binding site" evidence="17">
    <location>
        <position position="73"/>
    </location>
    <ligand>
        <name>a CDP-1,2-diacyl-sn-glycerol</name>
        <dbReference type="ChEBI" id="CHEBI:58332"/>
    </ligand>
</feature>
<keyword evidence="17" id="KW-0443">Lipid metabolism</keyword>
<sequence>MLERFRQFWTNVWAPLANLLLKLGVTPDQVTIVGTLGVSAGALWFFPRGEFFVGVLVITAFVFSDIMDGYMARASGQSSKWGAFLDSTLDRVGDAAIFGGLVLYYATVDAESQLGDPEIYLGLSLACLVLGNLTSYARARAESLGMQAKGGIAERADRLVAILVMTGLNGLFGAPFLTEITLWALALASLVTVFQRMVIVHRQAVGRPLGDPDTP</sequence>
<dbReference type="GO" id="GO:0016780">
    <property type="term" value="F:phosphotransferase activity, for other substituted phosphate groups"/>
    <property type="evidence" value="ECO:0007669"/>
    <property type="project" value="UniProtKB-UniRule"/>
</dbReference>
<accession>E2S9D0</accession>
<dbReference type="EMBL" id="ACLF03000003">
    <property type="protein sequence ID" value="EFQ83854.1"/>
    <property type="molecule type" value="Genomic_DNA"/>
</dbReference>